<keyword evidence="2" id="KW-1185">Reference proteome</keyword>
<organism evidence="1 2">
    <name type="scientific">Eumeta variegata</name>
    <name type="common">Bagworm moth</name>
    <name type="synonym">Eumeta japonica</name>
    <dbReference type="NCBI Taxonomy" id="151549"/>
    <lineage>
        <taxon>Eukaryota</taxon>
        <taxon>Metazoa</taxon>
        <taxon>Ecdysozoa</taxon>
        <taxon>Arthropoda</taxon>
        <taxon>Hexapoda</taxon>
        <taxon>Insecta</taxon>
        <taxon>Pterygota</taxon>
        <taxon>Neoptera</taxon>
        <taxon>Endopterygota</taxon>
        <taxon>Lepidoptera</taxon>
        <taxon>Glossata</taxon>
        <taxon>Ditrysia</taxon>
        <taxon>Tineoidea</taxon>
        <taxon>Psychidae</taxon>
        <taxon>Oiketicinae</taxon>
        <taxon>Eumeta</taxon>
    </lineage>
</organism>
<evidence type="ECO:0000313" key="2">
    <source>
        <dbReference type="Proteomes" id="UP000299102"/>
    </source>
</evidence>
<dbReference type="OrthoDB" id="5835829at2759"/>
<evidence type="ECO:0000313" key="1">
    <source>
        <dbReference type="EMBL" id="GBP15255.1"/>
    </source>
</evidence>
<dbReference type="EMBL" id="BGZK01000070">
    <property type="protein sequence ID" value="GBP15255.1"/>
    <property type="molecule type" value="Genomic_DNA"/>
</dbReference>
<proteinExistence type="predicted"/>
<name>A0A4C1TMH1_EUMVA</name>
<dbReference type="SUPFAM" id="SSF53756">
    <property type="entry name" value="UDP-Glycosyltransferase/glycogen phosphorylase"/>
    <property type="match status" value="1"/>
</dbReference>
<accession>A0A4C1TMH1</accession>
<gene>
    <name evidence="1" type="ORF">EVAR_92253_1</name>
</gene>
<comment type="caution">
    <text evidence="1">The sequence shown here is derived from an EMBL/GenBank/DDBJ whole genome shotgun (WGS) entry which is preliminary data.</text>
</comment>
<sequence>MIMNREVDVQDMSFIFDWFYGVTEYFIKYETVQNLINDHDQTFDLAIIEWLFIELSAGFAPLFQCPLIWSSSVDPHWMVLQLVDEAANPAYVADSMSNNAPPFTFLERVEELWTQMKITVLMKRTATVSTSPRCANCKTSKHKVSASLSFLAIPIQAQKAIANQRKWCYSCLDFVTLPNVGLQRLCIAISTVGTVSVSLTLVMSKAALLRTRLTILMLKLNGAASFIRLLNYMLTYRLRYEFATDEVEVRDT</sequence>
<dbReference type="Proteomes" id="UP000299102">
    <property type="component" value="Unassembled WGS sequence"/>
</dbReference>
<protein>
    <submittedName>
        <fullName evidence="1">Uncharacterized protein</fullName>
    </submittedName>
</protein>
<reference evidence="1 2" key="1">
    <citation type="journal article" date="2019" name="Commun. Biol.">
        <title>The bagworm genome reveals a unique fibroin gene that provides high tensile strength.</title>
        <authorList>
            <person name="Kono N."/>
            <person name="Nakamura H."/>
            <person name="Ohtoshi R."/>
            <person name="Tomita M."/>
            <person name="Numata K."/>
            <person name="Arakawa K."/>
        </authorList>
    </citation>
    <scope>NUCLEOTIDE SEQUENCE [LARGE SCALE GENOMIC DNA]</scope>
</reference>
<dbReference type="AlphaFoldDB" id="A0A4C1TMH1"/>